<proteinExistence type="predicted"/>
<name>A0A9W4WK66_9GLOM</name>
<evidence type="ECO:0000313" key="2">
    <source>
        <dbReference type="EMBL" id="CAI2167968.1"/>
    </source>
</evidence>
<dbReference type="Proteomes" id="UP001153678">
    <property type="component" value="Unassembled WGS sequence"/>
</dbReference>
<protein>
    <submittedName>
        <fullName evidence="2">14414_t:CDS:1</fullName>
    </submittedName>
</protein>
<keyword evidence="1" id="KW-1133">Transmembrane helix</keyword>
<feature type="transmembrane region" description="Helical" evidence="1">
    <location>
        <begin position="52"/>
        <end position="71"/>
    </location>
</feature>
<reference evidence="2" key="1">
    <citation type="submission" date="2022-08" db="EMBL/GenBank/DDBJ databases">
        <authorList>
            <person name="Kallberg Y."/>
            <person name="Tangrot J."/>
            <person name="Rosling A."/>
        </authorList>
    </citation>
    <scope>NUCLEOTIDE SEQUENCE</scope>
    <source>
        <strain evidence="2">Wild A</strain>
    </source>
</reference>
<evidence type="ECO:0000313" key="3">
    <source>
        <dbReference type="Proteomes" id="UP001153678"/>
    </source>
</evidence>
<dbReference type="EMBL" id="CAMKVN010000440">
    <property type="protein sequence ID" value="CAI2167968.1"/>
    <property type="molecule type" value="Genomic_DNA"/>
</dbReference>
<dbReference type="OrthoDB" id="2345119at2759"/>
<gene>
    <name evidence="2" type="ORF">FWILDA_LOCUS3348</name>
</gene>
<organism evidence="2 3">
    <name type="scientific">Funneliformis geosporum</name>
    <dbReference type="NCBI Taxonomy" id="1117311"/>
    <lineage>
        <taxon>Eukaryota</taxon>
        <taxon>Fungi</taxon>
        <taxon>Fungi incertae sedis</taxon>
        <taxon>Mucoromycota</taxon>
        <taxon>Glomeromycotina</taxon>
        <taxon>Glomeromycetes</taxon>
        <taxon>Glomerales</taxon>
        <taxon>Glomeraceae</taxon>
        <taxon>Funneliformis</taxon>
    </lineage>
</organism>
<accession>A0A9W4WK66</accession>
<keyword evidence="3" id="KW-1185">Reference proteome</keyword>
<keyword evidence="1" id="KW-0812">Transmembrane</keyword>
<evidence type="ECO:0000256" key="1">
    <source>
        <dbReference type="SAM" id="Phobius"/>
    </source>
</evidence>
<keyword evidence="1" id="KW-0472">Membrane</keyword>
<comment type="caution">
    <text evidence="2">The sequence shown here is derived from an EMBL/GenBank/DDBJ whole genome shotgun (WGS) entry which is preliminary data.</text>
</comment>
<sequence>MTIEYFVFGTLWIVIPTRTINELGTIPFFCPMDYDYKFPQLRSVCQIRTTNLVFMWITSISILLAWIWTVLPELLTPKEDDDENYGEKGKA</sequence>
<dbReference type="AlphaFoldDB" id="A0A9W4WK66"/>